<dbReference type="InterPro" id="IPR052025">
    <property type="entry name" value="Xyloglucanase_GH74"/>
</dbReference>
<dbReference type="RefSeq" id="WP_344066099.1">
    <property type="nucleotide sequence ID" value="NZ_BAAAPN010000051.1"/>
</dbReference>
<organism evidence="2 3">
    <name type="scientific">Nostocoides vanveenii</name>
    <dbReference type="NCBI Taxonomy" id="330835"/>
    <lineage>
        <taxon>Bacteria</taxon>
        <taxon>Bacillati</taxon>
        <taxon>Actinomycetota</taxon>
        <taxon>Actinomycetes</taxon>
        <taxon>Micrococcales</taxon>
        <taxon>Intrasporangiaceae</taxon>
        <taxon>Nostocoides</taxon>
    </lineage>
</organism>
<feature type="signal peptide" evidence="1">
    <location>
        <begin position="1"/>
        <end position="24"/>
    </location>
</feature>
<feature type="chain" id="PRO_5045665543" evidence="1">
    <location>
        <begin position="25"/>
        <end position="827"/>
    </location>
</feature>
<sequence>MTAVHRISAVALALTLAGVTAATASTPAPTPHWAQLQTHQLPNPAQREEGDGEDALEVADMAEQYAQQRSLPADTVSAAALIAARAAAQWMPQARARSTELTTTGMNPEPAGYTDPVWSNLGSGFQSVAGRTTSLAVSGSTMYAGAADGGVWRSTDGGRHWVSIWDHKPTLSIGTLTITTDKALWVGTGEANTNSDSYLGVGIYRSTSGGSSLSRVGGSELMNHQVFRIVDDGMGTVYAATSQGLYRHSSTSAAGAWQLILKPDPNPTGSPYATSFITDVVVRPGSGGKQVLAVLGWRNGSSYNGFYLSRTGGARGSFARITPGGAIDAEDIGRTTFAYSTKGDRLYAVVQSPEALLAGEDSVLQGVYVSATGNPAGPWRKIADADSLMKTGSALTFEGYHPGIQAWYNQFLTVDPADAKHIYVGLEEVYESRDGGATFTTISPYWNYGLACGDACPKTTHPDQHAVAIAGGKVVIGNDGGVFSRPTSKVGSGSWTSLNATLRTLQYYDAAAGKMGPGTAYWGGLQDNGTSLIKPGGTPIEPAGGDGGYVLVDPANANRAVGEYVGLLMYSTTDGGHSFTTISPVCGGYRGANCDPGARFIAPFQADVKNTNTWVAAGTKVWRTTKGWATTCSGTTCDWKPVHTFGTDGAGLSRMGTALAANGATIYAGWIDGIASPSPTFATGIDTNYGGSWHRITSPVLPNRFVAGLTVDPANPAHVYAVYNGYSRRWIPGGGEGVVFESTSGGRTWRNISGNLPDARGDALAIVGGNLVLGTDVGVFLATTSAPTMWRRAPGLPNSSANSVRPVPGAQAVVIGTHGRGTWRIDF</sequence>
<evidence type="ECO:0000313" key="2">
    <source>
        <dbReference type="EMBL" id="GAA1762433.1"/>
    </source>
</evidence>
<dbReference type="Proteomes" id="UP001501475">
    <property type="component" value="Unassembled WGS sequence"/>
</dbReference>
<keyword evidence="3" id="KW-1185">Reference proteome</keyword>
<name>A0ABN2KPV8_9MICO</name>
<dbReference type="PANTHER" id="PTHR43739:SF5">
    <property type="entry name" value="EXO-ALPHA-SIALIDASE"/>
    <property type="match status" value="1"/>
</dbReference>
<dbReference type="PANTHER" id="PTHR43739">
    <property type="entry name" value="XYLOGLUCANASE (EUROFUNG)"/>
    <property type="match status" value="1"/>
</dbReference>
<protein>
    <submittedName>
        <fullName evidence="2">Exo-alpha-sialidase</fullName>
    </submittedName>
</protein>
<proteinExistence type="predicted"/>
<evidence type="ECO:0000256" key="1">
    <source>
        <dbReference type="SAM" id="SignalP"/>
    </source>
</evidence>
<dbReference type="EMBL" id="BAAAPN010000051">
    <property type="protein sequence ID" value="GAA1762433.1"/>
    <property type="molecule type" value="Genomic_DNA"/>
</dbReference>
<gene>
    <name evidence="2" type="ORF">GCM10009810_22160</name>
</gene>
<dbReference type="Gene3D" id="2.130.10.10">
    <property type="entry name" value="YVTN repeat-like/Quinoprotein amine dehydrogenase"/>
    <property type="match status" value="3"/>
</dbReference>
<dbReference type="InterPro" id="IPR015943">
    <property type="entry name" value="WD40/YVTN_repeat-like_dom_sf"/>
</dbReference>
<dbReference type="SUPFAM" id="SSF110296">
    <property type="entry name" value="Oligoxyloglucan reducing end-specific cellobiohydrolase"/>
    <property type="match status" value="1"/>
</dbReference>
<accession>A0ABN2KPV8</accession>
<comment type="caution">
    <text evidence="2">The sequence shown here is derived from an EMBL/GenBank/DDBJ whole genome shotgun (WGS) entry which is preliminary data.</text>
</comment>
<dbReference type="InterPro" id="IPR036278">
    <property type="entry name" value="Sialidase_sf"/>
</dbReference>
<reference evidence="2 3" key="1">
    <citation type="journal article" date="2019" name="Int. J. Syst. Evol. Microbiol.">
        <title>The Global Catalogue of Microorganisms (GCM) 10K type strain sequencing project: providing services to taxonomists for standard genome sequencing and annotation.</title>
        <authorList>
            <consortium name="The Broad Institute Genomics Platform"/>
            <consortium name="The Broad Institute Genome Sequencing Center for Infectious Disease"/>
            <person name="Wu L."/>
            <person name="Ma J."/>
        </authorList>
    </citation>
    <scope>NUCLEOTIDE SEQUENCE [LARGE SCALE GENOMIC DNA]</scope>
    <source>
        <strain evidence="2 3">JCM 15591</strain>
    </source>
</reference>
<dbReference type="SUPFAM" id="SSF50939">
    <property type="entry name" value="Sialidases"/>
    <property type="match status" value="1"/>
</dbReference>
<evidence type="ECO:0000313" key="3">
    <source>
        <dbReference type="Proteomes" id="UP001501475"/>
    </source>
</evidence>
<keyword evidence="1" id="KW-0732">Signal</keyword>